<dbReference type="PANTHER" id="PTHR43767:SF1">
    <property type="entry name" value="NONRIBOSOMAL PEPTIDE SYNTHASE PES1 (EUROFUNG)-RELATED"/>
    <property type="match status" value="1"/>
</dbReference>
<name>A0A7V9AD90_9BACT</name>
<dbReference type="Pfam" id="PF00501">
    <property type="entry name" value="AMP-binding"/>
    <property type="match status" value="1"/>
</dbReference>
<dbReference type="Proteomes" id="UP000542342">
    <property type="component" value="Unassembled WGS sequence"/>
</dbReference>
<dbReference type="InterPro" id="IPR045851">
    <property type="entry name" value="AMP-bd_C_sf"/>
</dbReference>
<dbReference type="InterPro" id="IPR050237">
    <property type="entry name" value="ATP-dep_AMP-bd_enzyme"/>
</dbReference>
<dbReference type="InterPro" id="IPR025110">
    <property type="entry name" value="AMP-bd_C"/>
</dbReference>
<dbReference type="InterPro" id="IPR042099">
    <property type="entry name" value="ANL_N_sf"/>
</dbReference>
<dbReference type="EMBL" id="JACEFB010000015">
    <property type="protein sequence ID" value="MBA2227572.1"/>
    <property type="molecule type" value="Genomic_DNA"/>
</dbReference>
<organism evidence="4 5">
    <name type="scientific">Thermogemmata fonticola</name>
    <dbReference type="NCBI Taxonomy" id="2755323"/>
    <lineage>
        <taxon>Bacteria</taxon>
        <taxon>Pseudomonadati</taxon>
        <taxon>Planctomycetota</taxon>
        <taxon>Planctomycetia</taxon>
        <taxon>Gemmatales</taxon>
        <taxon>Gemmataceae</taxon>
        <taxon>Thermogemmata</taxon>
    </lineage>
</organism>
<keyword evidence="5" id="KW-1185">Reference proteome</keyword>
<evidence type="ECO:0000259" key="3">
    <source>
        <dbReference type="Pfam" id="PF13193"/>
    </source>
</evidence>
<evidence type="ECO:0000313" key="5">
    <source>
        <dbReference type="Proteomes" id="UP000542342"/>
    </source>
</evidence>
<protein>
    <submittedName>
        <fullName evidence="4">Long-chain fatty acid--CoA ligase</fullName>
    </submittedName>
</protein>
<accession>A0A7V9AD90</accession>
<dbReference type="Gene3D" id="3.30.300.30">
    <property type="match status" value="1"/>
</dbReference>
<sequence length="605" mass="65940">MVVTGERDRPWLAHYPAGVPATLEYPSRPVYWLLEEAAARLPDRAAMRFFGHEWSYRELLALARRVSGALRRRGLQRGERVGLLLPNCPEYLPSLFGIWMAGGVAVPLNPLMVAEEVASLQESTQCRILICLDLLLPLVRNVGPGAPDVLVATRIDAYLPWWDRQLYRMARVQRLGLSGSLPANAIEWENFLTEGSETSEPEAVEGEDLANILPTGGTTGHPKAVMLTHRNLLSNAWQLYHWTGRRTGEDVILACLPFFHSYGLMCCGLSAVAMNGTIVLHHRFRADKVLRLIEQERPTIIPAVPAMLTAFNKELRRRKYNVAGVRSVISGGAALPQAVAEEFARHTGATVVEGYGLSEASPVTHAGPLDGSARPGTIGLPLPDTDAIIVDAETGTRLLPPGEVGELLIRGPQVMRGYWNNPEATAAALRDGWLYTGDLATQDADGFFRIVDRKKDLIITSGVNVYPGDVEAVLRRFEQVEDVAVFGVPDPDRGELVAAVVVPRPGISFNRRAFDAFARQHLEVHKRPRKVEVSQLPLPRNALGKVLRRLLREKFSGEDGEEMAESAPASAEAGASAPSAGTDHTPARASTPSDAAASAPPSPNR</sequence>
<dbReference type="PROSITE" id="PS00455">
    <property type="entry name" value="AMP_BINDING"/>
    <property type="match status" value="1"/>
</dbReference>
<reference evidence="4 5" key="1">
    <citation type="submission" date="2020-07" db="EMBL/GenBank/DDBJ databases">
        <title>Thermogemmata thermophila gen. nov., sp. nov., a novel moderate thermophilic planctomycete from a Kamchatka hot spring.</title>
        <authorList>
            <person name="Elcheninov A.G."/>
            <person name="Podosokorskaya O.A."/>
            <person name="Kovaleva O.L."/>
            <person name="Novikov A."/>
            <person name="Bonch-Osmolovskaya E.A."/>
            <person name="Toshchakov S.V."/>
            <person name="Kublanov I.V."/>
        </authorList>
    </citation>
    <scope>NUCLEOTIDE SEQUENCE [LARGE SCALE GENOMIC DNA]</scope>
    <source>
        <strain evidence="4 5">2918</strain>
    </source>
</reference>
<dbReference type="PANTHER" id="PTHR43767">
    <property type="entry name" value="LONG-CHAIN-FATTY-ACID--COA LIGASE"/>
    <property type="match status" value="1"/>
</dbReference>
<dbReference type="Gene3D" id="3.40.50.12780">
    <property type="entry name" value="N-terminal domain of ligase-like"/>
    <property type="match status" value="1"/>
</dbReference>
<feature type="region of interest" description="Disordered" evidence="1">
    <location>
        <begin position="557"/>
        <end position="605"/>
    </location>
</feature>
<dbReference type="AlphaFoldDB" id="A0A7V9AD90"/>
<dbReference type="RefSeq" id="WP_194539434.1">
    <property type="nucleotide sequence ID" value="NZ_JACEFB010000015.1"/>
</dbReference>
<evidence type="ECO:0000259" key="2">
    <source>
        <dbReference type="Pfam" id="PF00501"/>
    </source>
</evidence>
<dbReference type="CDD" id="cd05936">
    <property type="entry name" value="FC-FACS_FadD_like"/>
    <property type="match status" value="1"/>
</dbReference>
<proteinExistence type="predicted"/>
<keyword evidence="4" id="KW-0436">Ligase</keyword>
<evidence type="ECO:0000313" key="4">
    <source>
        <dbReference type="EMBL" id="MBA2227572.1"/>
    </source>
</evidence>
<feature type="domain" description="AMP-dependent synthetase/ligase" evidence="2">
    <location>
        <begin position="34"/>
        <end position="419"/>
    </location>
</feature>
<dbReference type="Pfam" id="PF13193">
    <property type="entry name" value="AMP-binding_C"/>
    <property type="match status" value="1"/>
</dbReference>
<dbReference type="SUPFAM" id="SSF56801">
    <property type="entry name" value="Acetyl-CoA synthetase-like"/>
    <property type="match status" value="1"/>
</dbReference>
<evidence type="ECO:0000256" key="1">
    <source>
        <dbReference type="SAM" id="MobiDB-lite"/>
    </source>
</evidence>
<dbReference type="GO" id="GO:0016878">
    <property type="term" value="F:acid-thiol ligase activity"/>
    <property type="evidence" value="ECO:0007669"/>
    <property type="project" value="UniProtKB-ARBA"/>
</dbReference>
<dbReference type="InterPro" id="IPR020845">
    <property type="entry name" value="AMP-binding_CS"/>
</dbReference>
<gene>
    <name evidence="4" type="ORF">H0921_15540</name>
</gene>
<comment type="caution">
    <text evidence="4">The sequence shown here is derived from an EMBL/GenBank/DDBJ whole genome shotgun (WGS) entry which is preliminary data.</text>
</comment>
<feature type="domain" description="AMP-binding enzyme C-terminal" evidence="3">
    <location>
        <begin position="470"/>
        <end position="541"/>
    </location>
</feature>
<dbReference type="InterPro" id="IPR000873">
    <property type="entry name" value="AMP-dep_synth/lig_dom"/>
</dbReference>
<feature type="compositionally biased region" description="Low complexity" evidence="1">
    <location>
        <begin position="565"/>
        <end position="599"/>
    </location>
</feature>